<gene>
    <name evidence="1" type="ORF">L2E82_03362</name>
</gene>
<organism evidence="1 2">
    <name type="scientific">Cichorium intybus</name>
    <name type="common">Chicory</name>
    <dbReference type="NCBI Taxonomy" id="13427"/>
    <lineage>
        <taxon>Eukaryota</taxon>
        <taxon>Viridiplantae</taxon>
        <taxon>Streptophyta</taxon>
        <taxon>Embryophyta</taxon>
        <taxon>Tracheophyta</taxon>
        <taxon>Spermatophyta</taxon>
        <taxon>Magnoliopsida</taxon>
        <taxon>eudicotyledons</taxon>
        <taxon>Gunneridae</taxon>
        <taxon>Pentapetalae</taxon>
        <taxon>asterids</taxon>
        <taxon>campanulids</taxon>
        <taxon>Asterales</taxon>
        <taxon>Asteraceae</taxon>
        <taxon>Cichorioideae</taxon>
        <taxon>Cichorieae</taxon>
        <taxon>Cichoriinae</taxon>
        <taxon>Cichorium</taxon>
    </lineage>
</organism>
<name>A0ACB9H3Q1_CICIN</name>
<dbReference type="Proteomes" id="UP001055811">
    <property type="component" value="Linkage Group LG01"/>
</dbReference>
<keyword evidence="2" id="KW-1185">Reference proteome</keyword>
<sequence>MPSNVSSKNKSANMILKFFSRNTYKKKKCIEKPKYPNLSTTQQKGNDELIRYHNNFMIQYNNLEITKKAH</sequence>
<protein>
    <submittedName>
        <fullName evidence="1">Uncharacterized protein</fullName>
    </submittedName>
</protein>
<evidence type="ECO:0000313" key="1">
    <source>
        <dbReference type="EMBL" id="KAI3790372.1"/>
    </source>
</evidence>
<comment type="caution">
    <text evidence="1">The sequence shown here is derived from an EMBL/GenBank/DDBJ whole genome shotgun (WGS) entry which is preliminary data.</text>
</comment>
<evidence type="ECO:0000313" key="2">
    <source>
        <dbReference type="Proteomes" id="UP001055811"/>
    </source>
</evidence>
<dbReference type="EMBL" id="CM042009">
    <property type="protein sequence ID" value="KAI3790372.1"/>
    <property type="molecule type" value="Genomic_DNA"/>
</dbReference>
<reference evidence="1 2" key="2">
    <citation type="journal article" date="2022" name="Mol. Ecol. Resour.">
        <title>The genomes of chicory, endive, great burdock and yacon provide insights into Asteraceae paleo-polyploidization history and plant inulin production.</title>
        <authorList>
            <person name="Fan W."/>
            <person name="Wang S."/>
            <person name="Wang H."/>
            <person name="Wang A."/>
            <person name="Jiang F."/>
            <person name="Liu H."/>
            <person name="Zhao H."/>
            <person name="Xu D."/>
            <person name="Zhang Y."/>
        </authorList>
    </citation>
    <scope>NUCLEOTIDE SEQUENCE [LARGE SCALE GENOMIC DNA]</scope>
    <source>
        <strain evidence="2">cv. Punajuju</strain>
        <tissue evidence="1">Leaves</tissue>
    </source>
</reference>
<reference evidence="2" key="1">
    <citation type="journal article" date="2022" name="Mol. Ecol. Resour.">
        <title>The genomes of chicory, endive, great burdock and yacon provide insights into Asteraceae palaeo-polyploidization history and plant inulin production.</title>
        <authorList>
            <person name="Fan W."/>
            <person name="Wang S."/>
            <person name="Wang H."/>
            <person name="Wang A."/>
            <person name="Jiang F."/>
            <person name="Liu H."/>
            <person name="Zhao H."/>
            <person name="Xu D."/>
            <person name="Zhang Y."/>
        </authorList>
    </citation>
    <scope>NUCLEOTIDE SEQUENCE [LARGE SCALE GENOMIC DNA]</scope>
    <source>
        <strain evidence="2">cv. Punajuju</strain>
    </source>
</reference>
<accession>A0ACB9H3Q1</accession>
<proteinExistence type="predicted"/>